<protein>
    <submittedName>
        <fullName evidence="4">N-acetylmuramoyl-L-alanine amidase</fullName>
    </submittedName>
</protein>
<dbReference type="InParanoid" id="A0A543B126"/>
<dbReference type="InterPro" id="IPR002502">
    <property type="entry name" value="Amidase_domain"/>
</dbReference>
<dbReference type="GO" id="GO:0008745">
    <property type="term" value="F:N-acetylmuramoyl-L-alanine amidase activity"/>
    <property type="evidence" value="ECO:0007669"/>
    <property type="project" value="InterPro"/>
</dbReference>
<dbReference type="InterPro" id="IPR006619">
    <property type="entry name" value="PGRP_domain_met/bac"/>
</dbReference>
<reference evidence="4 5" key="1">
    <citation type="submission" date="2019-06" db="EMBL/GenBank/DDBJ databases">
        <title>Sequencing the genomes of 1000 actinobacteria strains.</title>
        <authorList>
            <person name="Klenk H.-P."/>
        </authorList>
    </citation>
    <scope>NUCLEOTIDE SEQUENCE [LARGE SCALE GENOMIC DNA]</scope>
    <source>
        <strain evidence="4 5">DSM 45928</strain>
    </source>
</reference>
<dbReference type="Gene3D" id="3.40.80.10">
    <property type="entry name" value="Peptidoglycan recognition protein-like"/>
    <property type="match status" value="1"/>
</dbReference>
<feature type="domain" description="N-acetylmuramoyl-L-alanine amidase" evidence="2">
    <location>
        <begin position="55"/>
        <end position="202"/>
    </location>
</feature>
<evidence type="ECO:0000313" key="5">
    <source>
        <dbReference type="Proteomes" id="UP000317043"/>
    </source>
</evidence>
<evidence type="ECO:0000259" key="2">
    <source>
        <dbReference type="SMART" id="SM00644"/>
    </source>
</evidence>
<comment type="similarity">
    <text evidence="1">Belongs to the N-acetylmuramoyl-L-alanine amidase 2 family.</text>
</comment>
<dbReference type="Proteomes" id="UP000317043">
    <property type="component" value="Unassembled WGS sequence"/>
</dbReference>
<evidence type="ECO:0000256" key="1">
    <source>
        <dbReference type="ARBA" id="ARBA00007553"/>
    </source>
</evidence>
<dbReference type="RefSeq" id="WP_142043090.1">
    <property type="nucleotide sequence ID" value="NZ_JBHTGS010000003.1"/>
</dbReference>
<accession>A0A543B126</accession>
<dbReference type="GO" id="GO:0009253">
    <property type="term" value="P:peptidoglycan catabolic process"/>
    <property type="evidence" value="ECO:0007669"/>
    <property type="project" value="InterPro"/>
</dbReference>
<dbReference type="Pfam" id="PF01510">
    <property type="entry name" value="Amidase_2"/>
    <property type="match status" value="1"/>
</dbReference>
<evidence type="ECO:0000313" key="4">
    <source>
        <dbReference type="EMBL" id="TQL78528.1"/>
    </source>
</evidence>
<dbReference type="OrthoDB" id="514320at2"/>
<name>A0A543B126_9ACTN</name>
<dbReference type="GO" id="GO:0008270">
    <property type="term" value="F:zinc ion binding"/>
    <property type="evidence" value="ECO:0007669"/>
    <property type="project" value="InterPro"/>
</dbReference>
<dbReference type="InterPro" id="IPR015510">
    <property type="entry name" value="PGRP"/>
</dbReference>
<dbReference type="EMBL" id="VFOW01000001">
    <property type="protein sequence ID" value="TQL78528.1"/>
    <property type="molecule type" value="Genomic_DNA"/>
</dbReference>
<gene>
    <name evidence="4" type="ORF">FB566_4117</name>
</gene>
<keyword evidence="5" id="KW-1185">Reference proteome</keyword>
<comment type="caution">
    <text evidence="4">The sequence shown here is derived from an EMBL/GenBank/DDBJ whole genome shotgun (WGS) entry which is preliminary data.</text>
</comment>
<dbReference type="CDD" id="cd06583">
    <property type="entry name" value="PGRP"/>
    <property type="match status" value="1"/>
</dbReference>
<feature type="domain" description="Peptidoglycan recognition protein family" evidence="3">
    <location>
        <begin position="41"/>
        <end position="196"/>
    </location>
</feature>
<dbReference type="SMART" id="SM00644">
    <property type="entry name" value="Ami_2"/>
    <property type="match status" value="1"/>
</dbReference>
<dbReference type="PANTHER" id="PTHR11022">
    <property type="entry name" value="PEPTIDOGLYCAN RECOGNITION PROTEIN"/>
    <property type="match status" value="1"/>
</dbReference>
<dbReference type="InterPro" id="IPR036505">
    <property type="entry name" value="Amidase/PGRP_sf"/>
</dbReference>
<proteinExistence type="inferred from homology"/>
<dbReference type="SUPFAM" id="SSF55846">
    <property type="entry name" value="N-acetylmuramoyl-L-alanine amidase-like"/>
    <property type="match status" value="1"/>
</dbReference>
<dbReference type="AlphaFoldDB" id="A0A543B126"/>
<evidence type="ECO:0000259" key="3">
    <source>
        <dbReference type="SMART" id="SM00701"/>
    </source>
</evidence>
<dbReference type="PANTHER" id="PTHR11022:SF41">
    <property type="entry name" value="PEPTIDOGLYCAN-RECOGNITION PROTEIN LC-RELATED"/>
    <property type="match status" value="1"/>
</dbReference>
<dbReference type="SMART" id="SM00701">
    <property type="entry name" value="PGRP"/>
    <property type="match status" value="1"/>
</dbReference>
<sequence length="220" mass="24224">MNDESSWTRRALLGGVTGLAAGSLIGADTGIAADVEEFAAPEIIGCGNWGARPPSEPITLVRRRPAKLIIHHTVTANTGDFSKKQAKRHARQVQDIHMDGNGWRDTGYLFIVSRGGFITEGRHRSLARLRNGEDFVLGAHTTGQNDKGVGIALEGNYDVTAPIPAAQWRALVHLSTFACRKYRIPAKKIFGHRDFSATACPGRRMYRRIVELRTAVRRQL</sequence>
<organism evidence="4 5">
    <name type="scientific">Stackebrandtia endophytica</name>
    <dbReference type="NCBI Taxonomy" id="1496996"/>
    <lineage>
        <taxon>Bacteria</taxon>
        <taxon>Bacillati</taxon>
        <taxon>Actinomycetota</taxon>
        <taxon>Actinomycetes</taxon>
        <taxon>Glycomycetales</taxon>
        <taxon>Glycomycetaceae</taxon>
        <taxon>Stackebrandtia</taxon>
    </lineage>
</organism>